<keyword evidence="4" id="KW-1185">Reference proteome</keyword>
<accession>A0ABN8IC91</accession>
<sequence length="248" mass="28273">MKLITIFALCVMLDVGNAQFDFGQFFNQQQQLNIAYPRMSQASFYGQQVPFPLNNYNYRLEECECSCDTCYAPRPCCVDFCAKCAQANSPSGYFYYPYPYIVVPTQVTSKATSRTTTTEMSTTTAATTTTTPTTKVPTTEATTTTISETTAPAPQPIMESVDAETFRPDHFLHDKFLKELVYSPTSLKRDNDKIVMTAMRRTKPRWMPKYGIVPIPDQIAEKLMLRIRQMKVLHPEMDTIRRTEPMNP</sequence>
<gene>
    <name evidence="3" type="ORF">IPOD504_LOCUS6347</name>
</gene>
<evidence type="ECO:0000313" key="4">
    <source>
        <dbReference type="Proteomes" id="UP000837857"/>
    </source>
</evidence>
<name>A0ABN8IC91_9NEOP</name>
<feature type="signal peptide" evidence="2">
    <location>
        <begin position="1"/>
        <end position="18"/>
    </location>
</feature>
<feature type="region of interest" description="Disordered" evidence="1">
    <location>
        <begin position="114"/>
        <end position="144"/>
    </location>
</feature>
<organism evidence="3 4">
    <name type="scientific">Iphiclides podalirius</name>
    <name type="common">scarce swallowtail</name>
    <dbReference type="NCBI Taxonomy" id="110791"/>
    <lineage>
        <taxon>Eukaryota</taxon>
        <taxon>Metazoa</taxon>
        <taxon>Ecdysozoa</taxon>
        <taxon>Arthropoda</taxon>
        <taxon>Hexapoda</taxon>
        <taxon>Insecta</taxon>
        <taxon>Pterygota</taxon>
        <taxon>Neoptera</taxon>
        <taxon>Endopterygota</taxon>
        <taxon>Lepidoptera</taxon>
        <taxon>Glossata</taxon>
        <taxon>Ditrysia</taxon>
        <taxon>Papilionoidea</taxon>
        <taxon>Papilionidae</taxon>
        <taxon>Papilioninae</taxon>
        <taxon>Iphiclides</taxon>
    </lineage>
</organism>
<evidence type="ECO:0000313" key="3">
    <source>
        <dbReference type="EMBL" id="CAH2048753.1"/>
    </source>
</evidence>
<proteinExistence type="predicted"/>
<feature type="chain" id="PRO_5047239848" evidence="2">
    <location>
        <begin position="19"/>
        <end position="248"/>
    </location>
</feature>
<reference evidence="3" key="1">
    <citation type="submission" date="2022-03" db="EMBL/GenBank/DDBJ databases">
        <authorList>
            <person name="Martin H S."/>
        </authorList>
    </citation>
    <scope>NUCLEOTIDE SEQUENCE</scope>
</reference>
<evidence type="ECO:0000256" key="1">
    <source>
        <dbReference type="SAM" id="MobiDB-lite"/>
    </source>
</evidence>
<dbReference type="Proteomes" id="UP000837857">
    <property type="component" value="Chromosome 18"/>
</dbReference>
<evidence type="ECO:0000256" key="2">
    <source>
        <dbReference type="SAM" id="SignalP"/>
    </source>
</evidence>
<dbReference type="EMBL" id="OW152830">
    <property type="protein sequence ID" value="CAH2048753.1"/>
    <property type="molecule type" value="Genomic_DNA"/>
</dbReference>
<feature type="non-terminal residue" evidence="3">
    <location>
        <position position="248"/>
    </location>
</feature>
<protein>
    <submittedName>
        <fullName evidence="3">Uncharacterized protein</fullName>
    </submittedName>
</protein>
<keyword evidence="2" id="KW-0732">Signal</keyword>